<dbReference type="InterPro" id="IPR029060">
    <property type="entry name" value="PIN-like_dom_sf"/>
</dbReference>
<feature type="domain" description="PIN" evidence="2">
    <location>
        <begin position="4"/>
        <end position="124"/>
    </location>
</feature>
<dbReference type="Pfam" id="PF01850">
    <property type="entry name" value="PIN"/>
    <property type="match status" value="1"/>
</dbReference>
<dbReference type="InterPro" id="IPR051619">
    <property type="entry name" value="TypeII_TA_RNase_PINc/VapC"/>
</dbReference>
<dbReference type="Proteomes" id="UP000177698">
    <property type="component" value="Unassembled WGS sequence"/>
</dbReference>
<dbReference type="PANTHER" id="PTHR35901">
    <property type="entry name" value="RIBONUCLEASE VAPC3"/>
    <property type="match status" value="1"/>
</dbReference>
<sequence length="136" mass="15655">MKKVILDSSVIIKWFKSEKEQKIKEATNYLDDFTNGKIQIYLTIITSLELLNSALYDLSLPQETWLLNIQKFYQLDIPALPIDDKIAHQIYSFGKKYNISAYDAAFVVLAKNYGCNFITADQKLVTKVNLPFVKPL</sequence>
<gene>
    <name evidence="3" type="ORF">A2954_02490</name>
</gene>
<comment type="caution">
    <text evidence="3">The sequence shown here is derived from an EMBL/GenBank/DDBJ whole genome shotgun (WGS) entry which is preliminary data.</text>
</comment>
<evidence type="ECO:0000313" key="4">
    <source>
        <dbReference type="Proteomes" id="UP000177698"/>
    </source>
</evidence>
<evidence type="ECO:0000259" key="2">
    <source>
        <dbReference type="Pfam" id="PF01850"/>
    </source>
</evidence>
<dbReference type="Gene3D" id="3.40.50.1010">
    <property type="entry name" value="5'-nuclease"/>
    <property type="match status" value="1"/>
</dbReference>
<dbReference type="SUPFAM" id="SSF88723">
    <property type="entry name" value="PIN domain-like"/>
    <property type="match status" value="1"/>
</dbReference>
<dbReference type="InterPro" id="IPR044153">
    <property type="entry name" value="PIN_Pae0151-like"/>
</dbReference>
<dbReference type="EMBL" id="MGAG01000008">
    <property type="protein sequence ID" value="OGK41894.1"/>
    <property type="molecule type" value="Genomic_DNA"/>
</dbReference>
<name>A0A1F7IEX7_9BACT</name>
<accession>A0A1F7IEX7</accession>
<evidence type="ECO:0000313" key="3">
    <source>
        <dbReference type="EMBL" id="OGK41894.1"/>
    </source>
</evidence>
<reference evidence="3 4" key="1">
    <citation type="journal article" date="2016" name="Nat. Commun.">
        <title>Thousands of microbial genomes shed light on interconnected biogeochemical processes in an aquifer system.</title>
        <authorList>
            <person name="Anantharaman K."/>
            <person name="Brown C.T."/>
            <person name="Hug L.A."/>
            <person name="Sharon I."/>
            <person name="Castelle C.J."/>
            <person name="Probst A.J."/>
            <person name="Thomas B.C."/>
            <person name="Singh A."/>
            <person name="Wilkins M.J."/>
            <person name="Karaoz U."/>
            <person name="Brodie E.L."/>
            <person name="Williams K.H."/>
            <person name="Hubbard S.S."/>
            <person name="Banfield J.F."/>
        </authorList>
    </citation>
    <scope>NUCLEOTIDE SEQUENCE [LARGE SCALE GENOMIC DNA]</scope>
</reference>
<dbReference type="CDD" id="cd09873">
    <property type="entry name" value="PIN_Pae0151-like"/>
    <property type="match status" value="1"/>
</dbReference>
<proteinExistence type="predicted"/>
<evidence type="ECO:0000256" key="1">
    <source>
        <dbReference type="ARBA" id="ARBA00022842"/>
    </source>
</evidence>
<dbReference type="STRING" id="1802056.A2954_02490"/>
<organism evidence="3 4">
    <name type="scientific">Candidatus Roizmanbacteria bacterium RIFCSPLOWO2_01_FULL_37_12</name>
    <dbReference type="NCBI Taxonomy" id="1802056"/>
    <lineage>
        <taxon>Bacteria</taxon>
        <taxon>Candidatus Roizmaniibacteriota</taxon>
    </lineage>
</organism>
<dbReference type="InterPro" id="IPR002716">
    <property type="entry name" value="PIN_dom"/>
</dbReference>
<dbReference type="PANTHER" id="PTHR35901:SF1">
    <property type="entry name" value="EXONUCLEASE VAPC9"/>
    <property type="match status" value="1"/>
</dbReference>
<protein>
    <recommendedName>
        <fullName evidence="2">PIN domain-containing protein</fullName>
    </recommendedName>
</protein>
<keyword evidence="1" id="KW-0460">Magnesium</keyword>
<dbReference type="AlphaFoldDB" id="A0A1F7IEX7"/>